<evidence type="ECO:0000313" key="2">
    <source>
        <dbReference type="WBParaSite" id="L893_g29882.t1"/>
    </source>
</evidence>
<proteinExistence type="predicted"/>
<dbReference type="AlphaFoldDB" id="A0A1I7ZUB6"/>
<dbReference type="WBParaSite" id="L893_g29882.t1">
    <property type="protein sequence ID" value="L893_g29882.t1"/>
    <property type="gene ID" value="L893_g29882"/>
</dbReference>
<name>A0A1I7ZUB6_9BILA</name>
<organism evidence="1 2">
    <name type="scientific">Steinernema glaseri</name>
    <dbReference type="NCBI Taxonomy" id="37863"/>
    <lineage>
        <taxon>Eukaryota</taxon>
        <taxon>Metazoa</taxon>
        <taxon>Ecdysozoa</taxon>
        <taxon>Nematoda</taxon>
        <taxon>Chromadorea</taxon>
        <taxon>Rhabditida</taxon>
        <taxon>Tylenchina</taxon>
        <taxon>Panagrolaimomorpha</taxon>
        <taxon>Strongyloidoidea</taxon>
        <taxon>Steinernematidae</taxon>
        <taxon>Steinernema</taxon>
    </lineage>
</organism>
<keyword evidence="1" id="KW-1185">Reference proteome</keyword>
<sequence length="76" mass="8369">MGKQDGSTFSDKQLIKLVFQALAWEITLNSKGLQQTKDLARDHCYNAASLASHLPNGNRVGDALVELALSQLDREK</sequence>
<reference evidence="2" key="1">
    <citation type="submission" date="2016-11" db="UniProtKB">
        <authorList>
            <consortium name="WormBaseParasite"/>
        </authorList>
    </citation>
    <scope>IDENTIFICATION</scope>
</reference>
<protein>
    <submittedName>
        <fullName evidence="2">NusB domain-containing protein</fullName>
    </submittedName>
</protein>
<dbReference type="Proteomes" id="UP000095287">
    <property type="component" value="Unplaced"/>
</dbReference>
<accession>A0A1I7ZUB6</accession>
<evidence type="ECO:0000313" key="1">
    <source>
        <dbReference type="Proteomes" id="UP000095287"/>
    </source>
</evidence>